<dbReference type="RefSeq" id="WP_106056213.1">
    <property type="nucleotide sequence ID" value="NZ_CP027228.1"/>
</dbReference>
<gene>
    <name evidence="2" type="ORF">C5Q96_00585</name>
</gene>
<dbReference type="Proteomes" id="UP000237883">
    <property type="component" value="Chromosome"/>
</dbReference>
<organism evidence="2 3">
    <name type="scientific">Mogibacterium diversum</name>
    <dbReference type="NCBI Taxonomy" id="114527"/>
    <lineage>
        <taxon>Bacteria</taxon>
        <taxon>Bacillati</taxon>
        <taxon>Bacillota</taxon>
        <taxon>Clostridia</taxon>
        <taxon>Peptostreptococcales</taxon>
        <taxon>Anaerovoracaceae</taxon>
        <taxon>Mogibacterium</taxon>
    </lineage>
</organism>
<proteinExistence type="predicted"/>
<sequence length="61" mass="6662">MGSKYRYVLSILQIVVGILAAMVFIKTIAYGGKVELKLISLMAMILGVANGVRGIREINKH</sequence>
<dbReference type="GeneID" id="78390745"/>
<evidence type="ECO:0000256" key="1">
    <source>
        <dbReference type="SAM" id="Phobius"/>
    </source>
</evidence>
<dbReference type="AlphaFoldDB" id="A0A2S0L2B8"/>
<feature type="transmembrane region" description="Helical" evidence="1">
    <location>
        <begin position="36"/>
        <end position="55"/>
    </location>
</feature>
<reference evidence="3" key="1">
    <citation type="submission" date="2018-02" db="EMBL/GenBank/DDBJ databases">
        <authorList>
            <person name="Holder M.E."/>
            <person name="Ajami N.J."/>
            <person name="Petrosino J.F."/>
        </authorList>
    </citation>
    <scope>NUCLEOTIDE SEQUENCE [LARGE SCALE GENOMIC DNA]</scope>
    <source>
        <strain evidence="3">CCUG 47132</strain>
    </source>
</reference>
<keyword evidence="1" id="KW-0812">Transmembrane</keyword>
<keyword evidence="1" id="KW-0472">Membrane</keyword>
<keyword evidence="3" id="KW-1185">Reference proteome</keyword>
<dbReference type="OrthoDB" id="9928651at2"/>
<evidence type="ECO:0000313" key="3">
    <source>
        <dbReference type="Proteomes" id="UP000237883"/>
    </source>
</evidence>
<name>A0A2S0L2B8_9FIRM</name>
<protein>
    <submittedName>
        <fullName evidence="2">Uncharacterized protein</fullName>
    </submittedName>
</protein>
<accession>A0A2S0L2B8</accession>
<dbReference type="EMBL" id="CP027228">
    <property type="protein sequence ID" value="AVM47438.1"/>
    <property type="molecule type" value="Genomic_DNA"/>
</dbReference>
<feature type="transmembrane region" description="Helical" evidence="1">
    <location>
        <begin position="7"/>
        <end position="30"/>
    </location>
</feature>
<dbReference type="KEGG" id="mdv:C5Q96_00585"/>
<keyword evidence="1" id="KW-1133">Transmembrane helix</keyword>
<evidence type="ECO:0000313" key="2">
    <source>
        <dbReference type="EMBL" id="AVM47438.1"/>
    </source>
</evidence>